<name>A0A9D2B0I2_9GAMM</name>
<gene>
    <name evidence="8" type="ORF">H9850_00540</name>
</gene>
<accession>A0A9D2B0I2</accession>
<evidence type="ECO:0000256" key="2">
    <source>
        <dbReference type="ARBA" id="ARBA00022475"/>
    </source>
</evidence>
<feature type="transmembrane region" description="Helical" evidence="6">
    <location>
        <begin position="421"/>
        <end position="440"/>
    </location>
</feature>
<organism evidence="8 9">
    <name type="scientific">Candidatus Anaerobiospirillum pullistercoris</name>
    <dbReference type="NCBI Taxonomy" id="2838452"/>
    <lineage>
        <taxon>Bacteria</taxon>
        <taxon>Pseudomonadati</taxon>
        <taxon>Pseudomonadota</taxon>
        <taxon>Gammaproteobacteria</taxon>
        <taxon>Aeromonadales</taxon>
        <taxon>Succinivibrionaceae</taxon>
        <taxon>Anaerobiospirillum</taxon>
    </lineage>
</organism>
<evidence type="ECO:0000313" key="9">
    <source>
        <dbReference type="Proteomes" id="UP000886829"/>
    </source>
</evidence>
<comment type="caution">
    <text evidence="8">The sequence shown here is derived from an EMBL/GenBank/DDBJ whole genome shotgun (WGS) entry which is preliminary data.</text>
</comment>
<comment type="subcellular location">
    <subcellularLocation>
        <location evidence="1">Cell membrane</location>
        <topology evidence="1">Multi-pass membrane protein</topology>
    </subcellularLocation>
</comment>
<evidence type="ECO:0000313" key="8">
    <source>
        <dbReference type="EMBL" id="HIX55944.1"/>
    </source>
</evidence>
<feature type="domain" description="Na+/H+ antiporter NhaC-like C-terminal" evidence="7">
    <location>
        <begin position="181"/>
        <end position="484"/>
    </location>
</feature>
<feature type="transmembrane region" description="Helical" evidence="6">
    <location>
        <begin position="488"/>
        <end position="506"/>
    </location>
</feature>
<feature type="transmembrane region" description="Helical" evidence="6">
    <location>
        <begin position="299"/>
        <end position="317"/>
    </location>
</feature>
<protein>
    <submittedName>
        <fullName evidence="8">Na+/H+ antiporter NhaC family protein</fullName>
    </submittedName>
</protein>
<feature type="transmembrane region" description="Helical" evidence="6">
    <location>
        <begin position="69"/>
        <end position="88"/>
    </location>
</feature>
<keyword evidence="3 6" id="KW-0812">Transmembrane</keyword>
<keyword evidence="4 6" id="KW-1133">Transmembrane helix</keyword>
<proteinExistence type="predicted"/>
<feature type="transmembrane region" description="Helical" evidence="6">
    <location>
        <begin position="329"/>
        <end position="352"/>
    </location>
</feature>
<feature type="transmembrane region" description="Helical" evidence="6">
    <location>
        <begin position="260"/>
        <end position="279"/>
    </location>
</feature>
<evidence type="ECO:0000256" key="4">
    <source>
        <dbReference type="ARBA" id="ARBA00022989"/>
    </source>
</evidence>
<dbReference type="PANTHER" id="PTHR43478">
    <property type="entry name" value="NA+/H+ ANTIPORTER-RELATED"/>
    <property type="match status" value="1"/>
</dbReference>
<sequence>MEPYYAGALSLVPPIIAVALALITKEVFSSLLLGILSGTLIYTIGIGHDDIIIGTVQNAFNMMVTKVDMNIIIFCSLLGSLVYVIAMAGGSRAYGDWASKKIKGRRSALLSTSVLGAFIFIDDYFNCLTVGTVMRPITDKYRISRAKLAYIIDSTAAPVCIIAPISSWAAAVGSSLKTSGIQGSEMEAFIASIPWNFYALLSISMVLLVAVGNFDFGLMRKAEIDTIKNGYAGQGSSTGESDSIDVVTDKGGVLDMVVPILSLIVFATLSLLYVGGYWGDDPAYHSISTAFGNTSAGPALVIASFAALLVAFVMFVGRRLLTLKEFMNGVLKGVQAMIPANMILVMAWAISGVCRDLLETQVFISNIVQNDMGVLGNLLPAIIFMIAGFLSFSTGTAWGTFGILIPIVVVVAQAIDPNGTLIIITLSATLAGSVFGDHCSPISDTTILSSAGANCVHIEHVSTQLPFALIAAFSSFIGYLVAGFTANVYLSLATGFIIMVVIMSFLHMRNLKRETYADHETKHPVAE</sequence>
<evidence type="ECO:0000256" key="6">
    <source>
        <dbReference type="SAM" id="Phobius"/>
    </source>
</evidence>
<evidence type="ECO:0000259" key="7">
    <source>
        <dbReference type="Pfam" id="PF03553"/>
    </source>
</evidence>
<dbReference type="PANTHER" id="PTHR43478:SF1">
    <property type="entry name" value="NA+_H+ ANTIPORTER NHAC-LIKE C-TERMINAL DOMAIN-CONTAINING PROTEIN"/>
    <property type="match status" value="1"/>
</dbReference>
<dbReference type="InterPro" id="IPR018461">
    <property type="entry name" value="Na/H_Antiport_NhaC-like_C"/>
</dbReference>
<feature type="transmembrane region" description="Helical" evidence="6">
    <location>
        <begin position="189"/>
        <end position="211"/>
    </location>
</feature>
<dbReference type="EMBL" id="DXEV01000016">
    <property type="protein sequence ID" value="HIX55944.1"/>
    <property type="molecule type" value="Genomic_DNA"/>
</dbReference>
<dbReference type="GO" id="GO:0005886">
    <property type="term" value="C:plasma membrane"/>
    <property type="evidence" value="ECO:0007669"/>
    <property type="project" value="UniProtKB-SubCell"/>
</dbReference>
<keyword evidence="5 6" id="KW-0472">Membrane</keyword>
<keyword evidence="2" id="KW-1003">Cell membrane</keyword>
<dbReference type="Pfam" id="PF03553">
    <property type="entry name" value="Na_H_antiporter"/>
    <property type="match status" value="1"/>
</dbReference>
<reference evidence="8" key="1">
    <citation type="journal article" date="2021" name="PeerJ">
        <title>Extensive microbial diversity within the chicken gut microbiome revealed by metagenomics and culture.</title>
        <authorList>
            <person name="Gilroy R."/>
            <person name="Ravi A."/>
            <person name="Getino M."/>
            <person name="Pursley I."/>
            <person name="Horton D.L."/>
            <person name="Alikhan N.F."/>
            <person name="Baker D."/>
            <person name="Gharbi K."/>
            <person name="Hall N."/>
            <person name="Watson M."/>
            <person name="Adriaenssens E.M."/>
            <person name="Foster-Nyarko E."/>
            <person name="Jarju S."/>
            <person name="Secka A."/>
            <person name="Antonio M."/>
            <person name="Oren A."/>
            <person name="Chaudhuri R.R."/>
            <person name="La Ragione R."/>
            <person name="Hildebrand F."/>
            <person name="Pallen M.J."/>
        </authorList>
    </citation>
    <scope>NUCLEOTIDE SEQUENCE</scope>
    <source>
        <strain evidence="8">USASDec5-558</strain>
    </source>
</reference>
<dbReference type="Proteomes" id="UP000886829">
    <property type="component" value="Unassembled WGS sequence"/>
</dbReference>
<evidence type="ECO:0000256" key="1">
    <source>
        <dbReference type="ARBA" id="ARBA00004651"/>
    </source>
</evidence>
<feature type="transmembrane region" description="Helical" evidence="6">
    <location>
        <begin position="148"/>
        <end position="169"/>
    </location>
</feature>
<reference evidence="8" key="2">
    <citation type="submission" date="2021-04" db="EMBL/GenBank/DDBJ databases">
        <authorList>
            <person name="Gilroy R."/>
        </authorList>
    </citation>
    <scope>NUCLEOTIDE SEQUENCE</scope>
    <source>
        <strain evidence="8">USASDec5-558</strain>
    </source>
</reference>
<feature type="transmembrane region" description="Helical" evidence="6">
    <location>
        <begin position="31"/>
        <end position="48"/>
    </location>
</feature>
<evidence type="ECO:0000256" key="5">
    <source>
        <dbReference type="ARBA" id="ARBA00023136"/>
    </source>
</evidence>
<feature type="transmembrane region" description="Helical" evidence="6">
    <location>
        <begin position="397"/>
        <end position="415"/>
    </location>
</feature>
<evidence type="ECO:0000256" key="3">
    <source>
        <dbReference type="ARBA" id="ARBA00022692"/>
    </source>
</evidence>
<dbReference type="AlphaFoldDB" id="A0A9D2B0I2"/>
<feature type="transmembrane region" description="Helical" evidence="6">
    <location>
        <begin position="108"/>
        <end position="127"/>
    </location>
</feature>